<accession>A0A364V3P1</accession>
<dbReference type="Proteomes" id="UP000251577">
    <property type="component" value="Unassembled WGS sequence"/>
</dbReference>
<keyword evidence="2" id="KW-1185">Reference proteome</keyword>
<reference evidence="1 2" key="1">
    <citation type="journal article" date="2018" name="Syst. Appl. Microbiol.">
        <title>Corynebacterium heidelbergense sp. nov., isolated from the preen glands of Egyptian geese (Alopochen aegyptiacus).</title>
        <authorList>
            <person name="Braun M.S."/>
            <person name="Wang E."/>
            <person name="Zimmermann S."/>
            <person name="Wink M."/>
        </authorList>
    </citation>
    <scope>NUCLEOTIDE SEQUENCE [LARGE SCALE GENOMIC DNA]</scope>
    <source>
        <strain evidence="1 2">647</strain>
    </source>
</reference>
<dbReference type="AlphaFoldDB" id="A0A364V3P1"/>
<gene>
    <name evidence="1" type="ORF">DLJ54_09405</name>
</gene>
<sequence length="110" mass="12073">AEEVEHRPFKREAQRTLAREMTTLVHGKSAVEQAELAAQVAAMRAASTAAGTRLLAREVKRLEVRGVVPGQAGFGEPDCGSIFAGADGAFRRRPVQWFKKVWSFLRCAYG</sequence>
<name>A0A364V3P1_9CORY</name>
<organism evidence="1 2">
    <name type="scientific">Corynebacterium heidelbergense</name>
    <dbReference type="NCBI Taxonomy" id="2055947"/>
    <lineage>
        <taxon>Bacteria</taxon>
        <taxon>Bacillati</taxon>
        <taxon>Actinomycetota</taxon>
        <taxon>Actinomycetes</taxon>
        <taxon>Mycobacteriales</taxon>
        <taxon>Corynebacteriaceae</taxon>
        <taxon>Corynebacterium</taxon>
    </lineage>
</organism>
<comment type="caution">
    <text evidence="1">The sequence shown here is derived from an EMBL/GenBank/DDBJ whole genome shotgun (WGS) entry which is preliminary data.</text>
</comment>
<dbReference type="Gene3D" id="1.10.240.10">
    <property type="entry name" value="Tyrosyl-Transfer RNA Synthetase"/>
    <property type="match status" value="1"/>
</dbReference>
<evidence type="ECO:0000313" key="2">
    <source>
        <dbReference type="Proteomes" id="UP000251577"/>
    </source>
</evidence>
<dbReference type="EMBL" id="QHCV01000137">
    <property type="protein sequence ID" value="RAV31241.1"/>
    <property type="molecule type" value="Genomic_DNA"/>
</dbReference>
<evidence type="ECO:0000313" key="1">
    <source>
        <dbReference type="EMBL" id="RAV31241.1"/>
    </source>
</evidence>
<feature type="non-terminal residue" evidence="1">
    <location>
        <position position="1"/>
    </location>
</feature>
<proteinExistence type="predicted"/>
<protein>
    <submittedName>
        <fullName evidence="1">Uncharacterized protein</fullName>
    </submittedName>
</protein>